<reference evidence="2" key="1">
    <citation type="submission" date="2019-11" db="EMBL/GenBank/DDBJ databases">
        <authorList>
            <person name="Kojima H."/>
        </authorList>
    </citation>
    <scope>NUCLEOTIDE SEQUENCE</scope>
    <source>
        <strain evidence="2">H1576</strain>
    </source>
</reference>
<reference evidence="2" key="2">
    <citation type="submission" date="2021-04" db="EMBL/GenBank/DDBJ databases">
        <title>Isolation and characterization of a novel species of the genus Sulfurimonas.</title>
        <authorList>
            <person name="Fukui M."/>
        </authorList>
    </citation>
    <scope>NUCLEOTIDE SEQUENCE</scope>
    <source>
        <strain evidence="2">H1576</strain>
    </source>
</reference>
<keyword evidence="1" id="KW-1133">Transmembrane helix</keyword>
<dbReference type="Proteomes" id="UP000671852">
    <property type="component" value="Chromosome"/>
</dbReference>
<evidence type="ECO:0000313" key="2">
    <source>
        <dbReference type="EMBL" id="QSZ42330.1"/>
    </source>
</evidence>
<evidence type="ECO:0008006" key="4">
    <source>
        <dbReference type="Google" id="ProtNLM"/>
    </source>
</evidence>
<feature type="transmembrane region" description="Helical" evidence="1">
    <location>
        <begin position="149"/>
        <end position="170"/>
    </location>
</feature>
<dbReference type="RefSeq" id="WP_207561147.1">
    <property type="nucleotide sequence ID" value="NZ_CP046072.1"/>
</dbReference>
<keyword evidence="3" id="KW-1185">Reference proteome</keyword>
<evidence type="ECO:0000256" key="1">
    <source>
        <dbReference type="SAM" id="Phobius"/>
    </source>
</evidence>
<name>A0A975B1D8_9BACT</name>
<proteinExistence type="predicted"/>
<gene>
    <name evidence="2" type="ORF">GJV85_09490</name>
</gene>
<protein>
    <recommendedName>
        <fullName evidence="4">General glycosylation pathway protein</fullName>
    </recommendedName>
</protein>
<dbReference type="SUPFAM" id="SSF103190">
    <property type="entry name" value="Sensory domain-like"/>
    <property type="match status" value="1"/>
</dbReference>
<dbReference type="KEGG" id="saqt:GJV85_09490"/>
<sequence length="291" mass="33271">MQEFMQTYKDNVDDIENFLIETIKNTGNLHNHQKDNFITQFKAFPSLELVYICNKDDFTQNSPNIYRHEISMLQVGSDRKYLLSKIKLSDKSISVSAPYISSATGQTCITVAKEEAGQIFLLDFDLVILLQRLGLVNVHKQFNFISKSFYMITANVMMLLALFTVGYALFDFFHSIFIKEYISIESIFKPVIALTLGLAIFDLAKTILEQEVIFKSYSKNGKAEYKVLIKFSITIIIALLIESLMVVFKIAIADYHQMIHAFYLVGGVSTLIISLGLFIYFTKQSLINKHL</sequence>
<dbReference type="InterPro" id="IPR029151">
    <property type="entry name" value="Sensor-like_sf"/>
</dbReference>
<organism evidence="2 3">
    <name type="scientific">Sulfurimonas aquatica</name>
    <dbReference type="NCBI Taxonomy" id="2672570"/>
    <lineage>
        <taxon>Bacteria</taxon>
        <taxon>Pseudomonadati</taxon>
        <taxon>Campylobacterota</taxon>
        <taxon>Epsilonproteobacteria</taxon>
        <taxon>Campylobacterales</taxon>
        <taxon>Sulfurimonadaceae</taxon>
        <taxon>Sulfurimonas</taxon>
    </lineage>
</organism>
<keyword evidence="1" id="KW-0812">Transmembrane</keyword>
<accession>A0A975B1D8</accession>
<feature type="transmembrane region" description="Helical" evidence="1">
    <location>
        <begin position="228"/>
        <end position="252"/>
    </location>
</feature>
<feature type="transmembrane region" description="Helical" evidence="1">
    <location>
        <begin position="258"/>
        <end position="281"/>
    </location>
</feature>
<evidence type="ECO:0000313" key="3">
    <source>
        <dbReference type="Proteomes" id="UP000671852"/>
    </source>
</evidence>
<dbReference type="AlphaFoldDB" id="A0A975B1D8"/>
<keyword evidence="1" id="KW-0472">Membrane</keyword>
<dbReference type="EMBL" id="CP046072">
    <property type="protein sequence ID" value="QSZ42330.1"/>
    <property type="molecule type" value="Genomic_DNA"/>
</dbReference>